<reference evidence="2" key="1">
    <citation type="submission" date="2007-07" db="EMBL/GenBank/DDBJ databases">
        <title>PCAP assembly of the Caenorhabditis remanei genome.</title>
        <authorList>
            <consortium name="The Caenorhabditis remanei Sequencing Consortium"/>
            <person name="Wilson R.K."/>
        </authorList>
    </citation>
    <scope>NUCLEOTIDE SEQUENCE [LARGE SCALE GENOMIC DNA]</scope>
    <source>
        <strain evidence="2">PB4641</strain>
    </source>
</reference>
<dbReference type="HOGENOM" id="CLU_1919025_0_0_1"/>
<evidence type="ECO:0000256" key="1">
    <source>
        <dbReference type="SAM" id="MobiDB-lite"/>
    </source>
</evidence>
<proteinExistence type="predicted"/>
<name>E3NMT2_CAERE</name>
<protein>
    <submittedName>
        <fullName evidence="2">Uncharacterized protein</fullName>
    </submittedName>
</protein>
<gene>
    <name evidence="2" type="ORF">CRE_11536</name>
</gene>
<accession>E3NMT2</accession>
<keyword evidence="3" id="KW-1185">Reference proteome</keyword>
<dbReference type="AlphaFoldDB" id="E3NMT2"/>
<dbReference type="Proteomes" id="UP000008281">
    <property type="component" value="Unassembled WGS sequence"/>
</dbReference>
<organism evidence="3">
    <name type="scientific">Caenorhabditis remanei</name>
    <name type="common">Caenorhabditis vulgaris</name>
    <dbReference type="NCBI Taxonomy" id="31234"/>
    <lineage>
        <taxon>Eukaryota</taxon>
        <taxon>Metazoa</taxon>
        <taxon>Ecdysozoa</taxon>
        <taxon>Nematoda</taxon>
        <taxon>Chromadorea</taxon>
        <taxon>Rhabditida</taxon>
        <taxon>Rhabditina</taxon>
        <taxon>Rhabditomorpha</taxon>
        <taxon>Rhabditoidea</taxon>
        <taxon>Rhabditidae</taxon>
        <taxon>Peloderinae</taxon>
        <taxon>Caenorhabditis</taxon>
    </lineage>
</organism>
<dbReference type="InParanoid" id="E3NMT2"/>
<dbReference type="STRING" id="31234.E3NMT2"/>
<dbReference type="EMBL" id="DS269105">
    <property type="protein sequence ID" value="EFP08848.1"/>
    <property type="molecule type" value="Genomic_DNA"/>
</dbReference>
<evidence type="ECO:0000313" key="3">
    <source>
        <dbReference type="Proteomes" id="UP000008281"/>
    </source>
</evidence>
<evidence type="ECO:0000313" key="2">
    <source>
        <dbReference type="EMBL" id="EFP08848.1"/>
    </source>
</evidence>
<sequence length="132" mass="14592">MAPPSPRKRIHFASMMAMGMERINDVPPIAIILPSQPIASTPIRNLRQSVFKPVSEHIERTHGTPLRKSGTTTDVRPPTVPPKLVTRSTSGEIYYSANEDDVATPKRKVSREEVYSTPLEFGKGGENLAENL</sequence>
<feature type="region of interest" description="Disordered" evidence="1">
    <location>
        <begin position="56"/>
        <end position="89"/>
    </location>
</feature>